<evidence type="ECO:0000256" key="2">
    <source>
        <dbReference type="ARBA" id="ARBA00034796"/>
    </source>
</evidence>
<dbReference type="Pfam" id="PF02881">
    <property type="entry name" value="SRP54_N"/>
    <property type="match status" value="1"/>
</dbReference>
<organism evidence="5 6">
    <name type="scientific">Haematococcus lacustris</name>
    <name type="common">Green alga</name>
    <name type="synonym">Haematococcus pluvialis</name>
    <dbReference type="NCBI Taxonomy" id="44745"/>
    <lineage>
        <taxon>Eukaryota</taxon>
        <taxon>Viridiplantae</taxon>
        <taxon>Chlorophyta</taxon>
        <taxon>core chlorophytes</taxon>
        <taxon>Chlorophyceae</taxon>
        <taxon>CS clade</taxon>
        <taxon>Chlamydomonadales</taxon>
        <taxon>Haematococcaceae</taxon>
        <taxon>Haematococcus</taxon>
    </lineage>
</organism>
<dbReference type="GO" id="GO:0005786">
    <property type="term" value="C:signal recognition particle, endoplasmic reticulum targeting"/>
    <property type="evidence" value="ECO:0007669"/>
    <property type="project" value="TreeGrafter"/>
</dbReference>
<accession>A0A699Z056</accession>
<feature type="domain" description="Signal recognition particle SRP54 helical bundle" evidence="4">
    <location>
        <begin position="2"/>
        <end position="87"/>
    </location>
</feature>
<dbReference type="Gene3D" id="1.10.260.30">
    <property type="entry name" value="Signal recognition particle, SRP54 subunit, M-domain"/>
    <property type="match status" value="1"/>
</dbReference>
<dbReference type="Gene3D" id="3.40.50.300">
    <property type="entry name" value="P-loop containing nucleotide triphosphate hydrolases"/>
    <property type="match status" value="1"/>
</dbReference>
<comment type="subunit">
    <text evidence="2">Component of a signal recognition particle (SRP) complex that consists of a 7SL RNA molecule of 300 nucleotides and six protein subunits: SRP72, SRP68, SRP54, SRP19, SRP14 and SRP9.</text>
</comment>
<gene>
    <name evidence="5" type="ORF">HaLaN_11588</name>
</gene>
<dbReference type="PANTHER" id="PTHR11564">
    <property type="entry name" value="SIGNAL RECOGNITION PARTICLE 54K PROTEIN SRP54"/>
    <property type="match status" value="1"/>
</dbReference>
<reference evidence="5 6" key="1">
    <citation type="submission" date="2020-02" db="EMBL/GenBank/DDBJ databases">
        <title>Draft genome sequence of Haematococcus lacustris strain NIES-144.</title>
        <authorList>
            <person name="Morimoto D."/>
            <person name="Nakagawa S."/>
            <person name="Yoshida T."/>
            <person name="Sawayama S."/>
        </authorList>
    </citation>
    <scope>NUCLEOTIDE SEQUENCE [LARGE SCALE GENOMIC DNA]</scope>
    <source>
        <strain evidence="5 6">NIES-144</strain>
    </source>
</reference>
<dbReference type="GO" id="GO:0006616">
    <property type="term" value="P:SRP-dependent cotranslational protein targeting to membrane, translocation"/>
    <property type="evidence" value="ECO:0007669"/>
    <property type="project" value="TreeGrafter"/>
</dbReference>
<evidence type="ECO:0000313" key="5">
    <source>
        <dbReference type="EMBL" id="GFH15371.1"/>
    </source>
</evidence>
<dbReference type="EMBL" id="BLLF01000842">
    <property type="protein sequence ID" value="GFH15371.1"/>
    <property type="molecule type" value="Genomic_DNA"/>
</dbReference>
<dbReference type="InterPro" id="IPR004125">
    <property type="entry name" value="Signal_recog_particle_SRP54_M"/>
</dbReference>
<dbReference type="Gene3D" id="1.20.120.140">
    <property type="entry name" value="Signal recognition particle SRP54, nucleotide-binding domain"/>
    <property type="match status" value="2"/>
</dbReference>
<dbReference type="GO" id="GO:0005525">
    <property type="term" value="F:GTP binding"/>
    <property type="evidence" value="ECO:0007669"/>
    <property type="project" value="InterPro"/>
</dbReference>
<dbReference type="AlphaFoldDB" id="A0A699Z056"/>
<name>A0A699Z056_HAELA</name>
<dbReference type="SUPFAM" id="SSF47446">
    <property type="entry name" value="Signal peptide-binding domain"/>
    <property type="match status" value="1"/>
</dbReference>
<dbReference type="Pfam" id="PF02978">
    <property type="entry name" value="SRP_SPB"/>
    <property type="match status" value="1"/>
</dbReference>
<dbReference type="InterPro" id="IPR042101">
    <property type="entry name" value="SRP54_N_sf"/>
</dbReference>
<keyword evidence="6" id="KW-1185">Reference proteome</keyword>
<evidence type="ECO:0000256" key="1">
    <source>
        <dbReference type="ARBA" id="ARBA00004496"/>
    </source>
</evidence>
<dbReference type="GO" id="GO:0003924">
    <property type="term" value="F:GTPase activity"/>
    <property type="evidence" value="ECO:0007669"/>
    <property type="project" value="InterPro"/>
</dbReference>
<proteinExistence type="predicted"/>
<sequence>MVLNELGKSLTKALASINAAPVIDEKVLDACLKEICTALLQSDVNVKQVMGLRNGVKKRVNIEQLAAGLNKQRVIEKAVFDELCAMLDSGISDTKKLELKKNKTAVVMFGLWGVAAGEHMDQFESFETKRFVQRLLGKGDVSGLMDKIQDIIPEDKQPELLDSIQKGNVTMRVLKDMFESVLEMGPMSQASMMSMLPGFNSEMMPAGNDKANSVQIKRFITIIESMTDKELDSTNVKMLTEPSRLSRLSRGSGRSPVEIVQLVEAYKHYSKYATQALKAANLPKNMKNMKGDVQFNARQSQQMMQKMGAALPPQLLKQLGGMGGLSSLMKGLEQGGKLPGMGGK</sequence>
<dbReference type="GO" id="GO:0008312">
    <property type="term" value="F:7S RNA binding"/>
    <property type="evidence" value="ECO:0007669"/>
    <property type="project" value="InterPro"/>
</dbReference>
<dbReference type="InterPro" id="IPR022941">
    <property type="entry name" value="SRP54"/>
</dbReference>
<dbReference type="InterPro" id="IPR027417">
    <property type="entry name" value="P-loop_NTPase"/>
</dbReference>
<dbReference type="InterPro" id="IPR013822">
    <property type="entry name" value="Signal_recog_particl_SRP54_hlx"/>
</dbReference>
<dbReference type="PANTHER" id="PTHR11564:SF5">
    <property type="entry name" value="SIGNAL RECOGNITION PARTICLE SUBUNIT SRP54"/>
    <property type="match status" value="1"/>
</dbReference>
<evidence type="ECO:0000313" key="6">
    <source>
        <dbReference type="Proteomes" id="UP000485058"/>
    </source>
</evidence>
<dbReference type="InterPro" id="IPR036891">
    <property type="entry name" value="Signal_recog_part_SRP54_M_sf"/>
</dbReference>
<comment type="function">
    <text evidence="3">Component of the signal recognition particle (SRP) complex, a ribonucleoprotein complex that mediates the cotranslational targeting of secretory and membrane proteins to the endoplasmic reticulum (ER). As part of the SRP complex, associates with the SRP receptor (SR) component SRPRA to target secretory proteins to the endoplasmic reticulum membrane. Binds to the signal sequence of presecretory proteins when they emerge from the ribosomes. Displays basal GTPase activity, and stimulates reciprocal GTPase activation of the SR subunit SRPRA. Forms a guanosine 5'-triphosphate (GTP)-dependent complex with the SR subunit SRPRA. SR compaction and GTPase mediated rearrangement of SR drive SRP-mediated cotranslational protein translocation into the ER. Requires the presence of SRP9/SRP14 and/or SRP19 to stably interact with RNA.</text>
</comment>
<dbReference type="GO" id="GO:0005829">
    <property type="term" value="C:cytosol"/>
    <property type="evidence" value="ECO:0007669"/>
    <property type="project" value="TreeGrafter"/>
</dbReference>
<protein>
    <submittedName>
        <fullName evidence="5">Signal recognition particle 54 kDa protein</fullName>
    </submittedName>
</protein>
<dbReference type="SMART" id="SM00963">
    <property type="entry name" value="SRP54_N"/>
    <property type="match status" value="1"/>
</dbReference>
<dbReference type="SUPFAM" id="SSF47364">
    <property type="entry name" value="Domain of the SRP/SRP receptor G-proteins"/>
    <property type="match status" value="1"/>
</dbReference>
<evidence type="ECO:0000256" key="3">
    <source>
        <dbReference type="ARBA" id="ARBA00046020"/>
    </source>
</evidence>
<comment type="caution">
    <text evidence="5">The sequence shown here is derived from an EMBL/GenBank/DDBJ whole genome shotgun (WGS) entry which is preliminary data.</text>
</comment>
<dbReference type="Proteomes" id="UP000485058">
    <property type="component" value="Unassembled WGS sequence"/>
</dbReference>
<dbReference type="GO" id="GO:0030942">
    <property type="term" value="F:endoplasmic reticulum signal peptide binding"/>
    <property type="evidence" value="ECO:0007669"/>
    <property type="project" value="TreeGrafter"/>
</dbReference>
<dbReference type="InterPro" id="IPR036225">
    <property type="entry name" value="SRP/SRP_N"/>
</dbReference>
<comment type="subcellular location">
    <subcellularLocation>
        <location evidence="1">Cytoplasm</location>
    </subcellularLocation>
</comment>
<evidence type="ECO:0000259" key="4">
    <source>
        <dbReference type="SMART" id="SM00963"/>
    </source>
</evidence>
<dbReference type="FunFam" id="1.20.120.140:FF:000001">
    <property type="entry name" value="Signal recognition particle GTPase"/>
    <property type="match status" value="1"/>
</dbReference>